<evidence type="ECO:0000259" key="1">
    <source>
        <dbReference type="PROSITE" id="PS50980"/>
    </source>
</evidence>
<dbReference type="InterPro" id="IPR029045">
    <property type="entry name" value="ClpP/crotonase-like_dom_sf"/>
</dbReference>
<dbReference type="PANTHER" id="PTHR43842:SF2">
    <property type="entry name" value="PROPIONYL-COA CARBOXYLASE BETA CHAIN, MITOCHONDRIAL"/>
    <property type="match status" value="1"/>
</dbReference>
<dbReference type="GO" id="GO:0004658">
    <property type="term" value="F:propionyl-CoA carboxylase activity"/>
    <property type="evidence" value="ECO:0007669"/>
    <property type="project" value="TreeGrafter"/>
</dbReference>
<feature type="domain" description="CoA carboxyltransferase N-terminal" evidence="1">
    <location>
        <begin position="3"/>
        <end position="262"/>
    </location>
</feature>
<evidence type="ECO:0000259" key="2">
    <source>
        <dbReference type="PROSITE" id="PS50989"/>
    </source>
</evidence>
<dbReference type="PROSITE" id="PS50980">
    <property type="entry name" value="COA_CT_NTER"/>
    <property type="match status" value="1"/>
</dbReference>
<proteinExistence type="predicted"/>
<dbReference type="RefSeq" id="WP_132472806.1">
    <property type="nucleotide sequence ID" value="NZ_JBHRVM010000001.1"/>
</dbReference>
<evidence type="ECO:0000313" key="4">
    <source>
        <dbReference type="Proteomes" id="UP000294692"/>
    </source>
</evidence>
<dbReference type="SUPFAM" id="SSF52096">
    <property type="entry name" value="ClpP/crotonase"/>
    <property type="match status" value="2"/>
</dbReference>
<feature type="domain" description="CoA carboxyltransferase C-terminal" evidence="2">
    <location>
        <begin position="272"/>
        <end position="515"/>
    </location>
</feature>
<sequence>MAWDEELADLSRRRELAREMGGAEKVARHREKGRLPVRERIEKLVDKDSFIEVGDLAGSAQYDAAGKLVEFMPSNFLTGRARIDGRPVVLAADDFTVRGGSNEGAVGDKLMASELMARDLKLPLIRLVDGTGGGGSVRNIELKGHTLLPKLRMWPAMTQNLANVPVVSMALGSVAGLGAARVTASHYSVMVKETSQMFIAGPPVVARIGQNLDKNELGGSAIHTRNGVCDDEVGSEEQAFERVRRFLSYLPRSVNELPPKAEPVPPQSMDFAWLRDVIPEDNRSVYKMRNIVNALVDQGSFMEIGSKWGRPLITGLARIKGHAVVLFASDPYHYGGAWEKQACEKFVRMLDLAEMFHLPVVNFVDIPGFQIGLEAEKSGAMRYGVRALTAVAQSTVPWCTFIIRKAFGVAAGGHQSDGRFNFRYAWPSAQWGSLPIEGGLEVAYKAEIAASDDPEAKLKEIEARVRSLTSPFRSAEAFVVENIVDPVQTRDLLEEFVDVAAPLMQPGPRAFSYRP</sequence>
<dbReference type="PROSITE" id="PS50989">
    <property type="entry name" value="COA_CT_CTER"/>
    <property type="match status" value="1"/>
</dbReference>
<dbReference type="InterPro" id="IPR034733">
    <property type="entry name" value="AcCoA_carboxyl_beta"/>
</dbReference>
<dbReference type="Proteomes" id="UP000294692">
    <property type="component" value="Unassembled WGS sequence"/>
</dbReference>
<dbReference type="EMBL" id="SMBX01000001">
    <property type="protein sequence ID" value="TCV02872.1"/>
    <property type="molecule type" value="Genomic_DNA"/>
</dbReference>
<dbReference type="AlphaFoldDB" id="A0A4R3VGD9"/>
<dbReference type="InterPro" id="IPR051047">
    <property type="entry name" value="AccD/PCCB"/>
</dbReference>
<organism evidence="3 4">
    <name type="scientific">Paracandidimonas soli</name>
    <dbReference type="NCBI Taxonomy" id="1917182"/>
    <lineage>
        <taxon>Bacteria</taxon>
        <taxon>Pseudomonadati</taxon>
        <taxon>Pseudomonadota</taxon>
        <taxon>Betaproteobacteria</taxon>
        <taxon>Burkholderiales</taxon>
        <taxon>Alcaligenaceae</taxon>
        <taxon>Paracandidimonas</taxon>
    </lineage>
</organism>
<dbReference type="GO" id="GO:0016740">
    <property type="term" value="F:transferase activity"/>
    <property type="evidence" value="ECO:0007669"/>
    <property type="project" value="UniProtKB-KW"/>
</dbReference>
<gene>
    <name evidence="3" type="ORF">EV686_101330</name>
</gene>
<dbReference type="Gene3D" id="3.90.226.10">
    <property type="entry name" value="2-enoyl-CoA Hydratase, Chain A, domain 1"/>
    <property type="match status" value="2"/>
</dbReference>
<name>A0A4R3VGD9_9BURK</name>
<dbReference type="PANTHER" id="PTHR43842">
    <property type="entry name" value="PROPIONYL-COA CARBOXYLASE BETA CHAIN"/>
    <property type="match status" value="1"/>
</dbReference>
<accession>A0A4R3VGD9</accession>
<dbReference type="Pfam" id="PF01039">
    <property type="entry name" value="Carboxyl_trans"/>
    <property type="match status" value="1"/>
</dbReference>
<comment type="caution">
    <text evidence="3">The sequence shown here is derived from an EMBL/GenBank/DDBJ whole genome shotgun (WGS) entry which is preliminary data.</text>
</comment>
<protein>
    <submittedName>
        <fullName evidence="3">Acetyl-CoA carboxylase carboxyltransferase component</fullName>
    </submittedName>
</protein>
<keyword evidence="3" id="KW-0808">Transferase</keyword>
<dbReference type="InterPro" id="IPR011762">
    <property type="entry name" value="COA_CT_N"/>
</dbReference>
<dbReference type="OrthoDB" id="9803706at2"/>
<evidence type="ECO:0000313" key="3">
    <source>
        <dbReference type="EMBL" id="TCV02872.1"/>
    </source>
</evidence>
<reference evidence="3 4" key="1">
    <citation type="submission" date="2019-03" db="EMBL/GenBank/DDBJ databases">
        <title>Genomic Encyclopedia of Type Strains, Phase IV (KMG-IV): sequencing the most valuable type-strain genomes for metagenomic binning, comparative biology and taxonomic classification.</title>
        <authorList>
            <person name="Goeker M."/>
        </authorList>
    </citation>
    <scope>NUCLEOTIDE SEQUENCE [LARGE SCALE GENOMIC DNA]</scope>
    <source>
        <strain evidence="3 4">DSM 100048</strain>
    </source>
</reference>
<keyword evidence="4" id="KW-1185">Reference proteome</keyword>
<dbReference type="InterPro" id="IPR011763">
    <property type="entry name" value="COA_CT_C"/>
</dbReference>